<dbReference type="InterPro" id="IPR006183">
    <property type="entry name" value="Pgluconate_DH"/>
</dbReference>
<dbReference type="Pfam" id="PF00393">
    <property type="entry name" value="6PGD"/>
    <property type="match status" value="1"/>
</dbReference>
<dbReference type="PANTHER" id="PTHR11811">
    <property type="entry name" value="6-PHOSPHOGLUCONATE DEHYDROGENASE"/>
    <property type="match status" value="1"/>
</dbReference>
<evidence type="ECO:0000256" key="6">
    <source>
        <dbReference type="ARBA" id="ARBA00023002"/>
    </source>
</evidence>
<evidence type="ECO:0000313" key="14">
    <source>
        <dbReference type="EMBL" id="CAH1001423.1"/>
    </source>
</evidence>
<accession>A0ABM9B265</accession>
<feature type="compositionally biased region" description="Basic and acidic residues" evidence="12">
    <location>
        <begin position="476"/>
        <end position="485"/>
    </location>
</feature>
<dbReference type="Gene3D" id="1.20.5.320">
    <property type="entry name" value="6-Phosphogluconate Dehydrogenase, domain 3"/>
    <property type="match status" value="1"/>
</dbReference>
<dbReference type="SUPFAM" id="SSF51735">
    <property type="entry name" value="NAD(P)-binding Rossmann-fold domains"/>
    <property type="match status" value="1"/>
</dbReference>
<evidence type="ECO:0000256" key="11">
    <source>
        <dbReference type="RuleBase" id="RU000485"/>
    </source>
</evidence>
<dbReference type="EC" id="1.1.1.44" evidence="4 10"/>
<dbReference type="GO" id="GO:0004616">
    <property type="term" value="F:phosphogluconate dehydrogenase (decarboxylating) activity"/>
    <property type="evidence" value="ECO:0007669"/>
    <property type="project" value="UniProtKB-EC"/>
</dbReference>
<dbReference type="InterPro" id="IPR036291">
    <property type="entry name" value="NAD(P)-bd_dom_sf"/>
</dbReference>
<dbReference type="Pfam" id="PF03446">
    <property type="entry name" value="NAD_binding_2"/>
    <property type="match status" value="1"/>
</dbReference>
<evidence type="ECO:0000256" key="9">
    <source>
        <dbReference type="ARBA" id="ARBA00048640"/>
    </source>
</evidence>
<dbReference type="InterPro" id="IPR008927">
    <property type="entry name" value="6-PGluconate_DH-like_C_sf"/>
</dbReference>
<dbReference type="SMART" id="SM01350">
    <property type="entry name" value="6PGD"/>
    <property type="match status" value="1"/>
</dbReference>
<comment type="catalytic activity">
    <reaction evidence="9 10 11">
        <text>6-phospho-D-gluconate + NADP(+) = D-ribulose 5-phosphate + CO2 + NADPH</text>
        <dbReference type="Rhea" id="RHEA:10116"/>
        <dbReference type="ChEBI" id="CHEBI:16526"/>
        <dbReference type="ChEBI" id="CHEBI:57783"/>
        <dbReference type="ChEBI" id="CHEBI:58121"/>
        <dbReference type="ChEBI" id="CHEBI:58349"/>
        <dbReference type="ChEBI" id="CHEBI:58759"/>
        <dbReference type="EC" id="1.1.1.44"/>
    </reaction>
</comment>
<proteinExistence type="inferred from homology"/>
<dbReference type="InterPro" id="IPR006113">
    <property type="entry name" value="6PGDH_Gnd/GntZ"/>
</dbReference>
<keyword evidence="8 10" id="KW-0570">Pentose shunt</keyword>
<evidence type="ECO:0000259" key="13">
    <source>
        <dbReference type="SMART" id="SM01350"/>
    </source>
</evidence>
<dbReference type="InterPro" id="IPR006114">
    <property type="entry name" value="6PGDH_C"/>
</dbReference>
<feature type="domain" description="6-phosphogluconate dehydrogenase C-terminal" evidence="13">
    <location>
        <begin position="180"/>
        <end position="470"/>
    </location>
</feature>
<dbReference type="PIRSF" id="PIRSF000109">
    <property type="entry name" value="6PGD"/>
    <property type="match status" value="1"/>
</dbReference>
<keyword evidence="6 10" id="KW-0560">Oxidoreductase</keyword>
<evidence type="ECO:0000256" key="5">
    <source>
        <dbReference type="ARBA" id="ARBA00018193"/>
    </source>
</evidence>
<dbReference type="NCBIfam" id="NF006765">
    <property type="entry name" value="PRK09287.1"/>
    <property type="match status" value="1"/>
</dbReference>
<evidence type="ECO:0000313" key="15">
    <source>
        <dbReference type="Proteomes" id="UP000837803"/>
    </source>
</evidence>
<comment type="caution">
    <text evidence="14">The sequence shown here is derived from an EMBL/GenBank/DDBJ whole genome shotgun (WGS) entry which is preliminary data.</text>
</comment>
<dbReference type="SUPFAM" id="SSF48179">
    <property type="entry name" value="6-phosphogluconate dehydrogenase C-terminal domain-like"/>
    <property type="match status" value="1"/>
</dbReference>
<gene>
    <name evidence="14" type="primary">gndA</name>
    <name evidence="14" type="ORF">LEM8419_02326</name>
</gene>
<organism evidence="14 15">
    <name type="scientific">Neolewinella maritima</name>
    <dbReference type="NCBI Taxonomy" id="1383882"/>
    <lineage>
        <taxon>Bacteria</taxon>
        <taxon>Pseudomonadati</taxon>
        <taxon>Bacteroidota</taxon>
        <taxon>Saprospiria</taxon>
        <taxon>Saprospirales</taxon>
        <taxon>Lewinellaceae</taxon>
        <taxon>Neolewinella</taxon>
    </lineage>
</organism>
<dbReference type="InterPro" id="IPR013328">
    <property type="entry name" value="6PGD_dom2"/>
</dbReference>
<evidence type="ECO:0000256" key="12">
    <source>
        <dbReference type="SAM" id="MobiDB-lite"/>
    </source>
</evidence>
<reference evidence="14" key="1">
    <citation type="submission" date="2021-12" db="EMBL/GenBank/DDBJ databases">
        <authorList>
            <person name="Rodrigo-Torres L."/>
            <person name="Arahal R. D."/>
            <person name="Lucena T."/>
        </authorList>
    </citation>
    <scope>NUCLEOTIDE SEQUENCE</scope>
    <source>
        <strain evidence="14">CECT 8419</strain>
    </source>
</reference>
<evidence type="ECO:0000256" key="1">
    <source>
        <dbReference type="ARBA" id="ARBA00002526"/>
    </source>
</evidence>
<dbReference type="EMBL" id="CAKLPZ010000002">
    <property type="protein sequence ID" value="CAH1001423.1"/>
    <property type="molecule type" value="Genomic_DNA"/>
</dbReference>
<keyword evidence="7 11" id="KW-0311">Gluconate utilization</keyword>
<evidence type="ECO:0000256" key="4">
    <source>
        <dbReference type="ARBA" id="ARBA00013011"/>
    </source>
</evidence>
<dbReference type="Proteomes" id="UP000837803">
    <property type="component" value="Unassembled WGS sequence"/>
</dbReference>
<dbReference type="NCBIfam" id="TIGR00873">
    <property type="entry name" value="gnd"/>
    <property type="match status" value="1"/>
</dbReference>
<dbReference type="PRINTS" id="PR00076">
    <property type="entry name" value="6PGDHDRGNASE"/>
</dbReference>
<evidence type="ECO:0000256" key="2">
    <source>
        <dbReference type="ARBA" id="ARBA00004874"/>
    </source>
</evidence>
<evidence type="ECO:0000256" key="7">
    <source>
        <dbReference type="ARBA" id="ARBA00023064"/>
    </source>
</evidence>
<comment type="function">
    <text evidence="1 10">Catalyzes the oxidative decarboxylation of 6-phosphogluconate to ribulose 5-phosphate and CO(2), with concomitant reduction of NADP to NADPH.</text>
</comment>
<keyword evidence="15" id="KW-1185">Reference proteome</keyword>
<dbReference type="RefSeq" id="WP_238751269.1">
    <property type="nucleotide sequence ID" value="NZ_CAKLPZ010000002.1"/>
</dbReference>
<dbReference type="Gene3D" id="1.10.1040.10">
    <property type="entry name" value="N-(1-d-carboxylethyl)-l-norvaline Dehydrogenase, domain 2"/>
    <property type="match status" value="1"/>
</dbReference>
<evidence type="ECO:0000256" key="3">
    <source>
        <dbReference type="ARBA" id="ARBA00008419"/>
    </source>
</evidence>
<dbReference type="InterPro" id="IPR006115">
    <property type="entry name" value="6PGDH_NADP-bd"/>
</dbReference>
<sequence length="501" mass="55564">MDQQLYDFGMIGLGVMGRNFLLNVADDGFGALGTDINEESVSALNEEGKDMRVKGVATQQEFVQLLSKPRKIMLLVPAGSIVDKVIEGLLPLLDKDDIIIDGGNSHYEDTDRRYAYLKTKNIRFLGTGVSGGAKGARLGPSIMPGGDRSAWEDVKPILETVAAKVNGEPCVTYIGESSSGHYVKMVHNGIEYGLMQLIAEAYDILKRVGGMSNDDMSALFSKWNDGRLNSYLVEISANILKYRIEDTDEHLLDLILDKAKQKGTGKWTSQSAMDLGVPIPTIDAAVTMRAISAFKEYRQDNSKLYKDIHPEMPELTGPGFAESVEKALYFGFVTCYAQGMQLLAEASKEMKYDLDLEGIARIWRGGCIIRAEMLEKIRHAYGTREGLFNMMATEEFRHDLFDCRESVVELLHQANERGVPAMCLSTSLQYFEVFRSERLPLNMVQAQRDYFGSHTYERTDQTGVFHTAWDARSIHKAGDETDRTGPGEAATLKPSGGAKGQ</sequence>
<keyword evidence="10 11" id="KW-0521">NADP</keyword>
<name>A0ABM9B265_9BACT</name>
<feature type="region of interest" description="Disordered" evidence="12">
    <location>
        <begin position="476"/>
        <end position="501"/>
    </location>
</feature>
<dbReference type="Gene3D" id="3.40.50.720">
    <property type="entry name" value="NAD(P)-binding Rossmann-like Domain"/>
    <property type="match status" value="1"/>
</dbReference>
<evidence type="ECO:0000256" key="8">
    <source>
        <dbReference type="ARBA" id="ARBA00023126"/>
    </source>
</evidence>
<evidence type="ECO:0000256" key="10">
    <source>
        <dbReference type="PIRNR" id="PIRNR000109"/>
    </source>
</evidence>
<comment type="pathway">
    <text evidence="2 10 11">Carbohydrate degradation; pentose phosphate pathway; D-ribulose 5-phosphate from D-glucose 6-phosphate (oxidative stage): step 3/3.</text>
</comment>
<comment type="subunit">
    <text evidence="10">Homodimer.</text>
</comment>
<protein>
    <recommendedName>
        <fullName evidence="5 10">6-phosphogluconate dehydrogenase, decarboxylating</fullName>
        <ecNumber evidence="4 10">1.1.1.44</ecNumber>
    </recommendedName>
</protein>
<comment type="similarity">
    <text evidence="3 10 11">Belongs to the 6-phosphogluconate dehydrogenase family.</text>
</comment>